<evidence type="ECO:0000313" key="2">
    <source>
        <dbReference type="EMBL" id="CAG8747159.1"/>
    </source>
</evidence>
<dbReference type="EMBL" id="CAJVPY010014547">
    <property type="protein sequence ID" value="CAG8747159.1"/>
    <property type="molecule type" value="Genomic_DNA"/>
</dbReference>
<dbReference type="OrthoDB" id="2481818at2759"/>
<evidence type="ECO:0000313" key="3">
    <source>
        <dbReference type="Proteomes" id="UP000789405"/>
    </source>
</evidence>
<evidence type="ECO:0000256" key="1">
    <source>
        <dbReference type="SAM" id="Coils"/>
    </source>
</evidence>
<keyword evidence="3" id="KW-1185">Reference proteome</keyword>
<proteinExistence type="predicted"/>
<comment type="caution">
    <text evidence="2">The sequence shown here is derived from an EMBL/GenBank/DDBJ whole genome shotgun (WGS) entry which is preliminary data.</text>
</comment>
<organism evidence="2 3">
    <name type="scientific">Dentiscutata erythropus</name>
    <dbReference type="NCBI Taxonomy" id="1348616"/>
    <lineage>
        <taxon>Eukaryota</taxon>
        <taxon>Fungi</taxon>
        <taxon>Fungi incertae sedis</taxon>
        <taxon>Mucoromycota</taxon>
        <taxon>Glomeromycotina</taxon>
        <taxon>Glomeromycetes</taxon>
        <taxon>Diversisporales</taxon>
        <taxon>Gigasporaceae</taxon>
        <taxon>Dentiscutata</taxon>
    </lineage>
</organism>
<feature type="non-terminal residue" evidence="2">
    <location>
        <position position="122"/>
    </location>
</feature>
<protein>
    <submittedName>
        <fullName evidence="2">21972_t:CDS:1</fullName>
    </submittedName>
</protein>
<reference evidence="2" key="1">
    <citation type="submission" date="2021-06" db="EMBL/GenBank/DDBJ databases">
        <authorList>
            <person name="Kallberg Y."/>
            <person name="Tangrot J."/>
            <person name="Rosling A."/>
        </authorList>
    </citation>
    <scope>NUCLEOTIDE SEQUENCE</scope>
    <source>
        <strain evidence="2">MA453B</strain>
    </source>
</reference>
<keyword evidence="1" id="KW-0175">Coiled coil</keyword>
<sequence>MGSSKDLDFASKLFSKINKLLEVSLDSHKDDKIFEVKYEELHMFFMRKKLEEILETNNEPELSSDVKSNLELEEIFENGNDFIKYFSDNSEAEAKIEELNNSMKKALKLLELKAQKGTLINL</sequence>
<dbReference type="AlphaFoldDB" id="A0A9N9IQI1"/>
<dbReference type="Proteomes" id="UP000789405">
    <property type="component" value="Unassembled WGS sequence"/>
</dbReference>
<name>A0A9N9IQI1_9GLOM</name>
<accession>A0A9N9IQI1</accession>
<feature type="coiled-coil region" evidence="1">
    <location>
        <begin position="89"/>
        <end position="116"/>
    </location>
</feature>
<gene>
    <name evidence="2" type="ORF">DERYTH_LOCUS16533</name>
</gene>